<dbReference type="InterPro" id="IPR045851">
    <property type="entry name" value="AMP-bd_C_sf"/>
</dbReference>
<dbReference type="PANTHER" id="PTHR24096">
    <property type="entry name" value="LONG-CHAIN-FATTY-ACID--COA LIGASE"/>
    <property type="match status" value="1"/>
</dbReference>
<dbReference type="Pfam" id="PF13193">
    <property type="entry name" value="AMP-binding_C"/>
    <property type="match status" value="1"/>
</dbReference>
<dbReference type="CDD" id="cd05911">
    <property type="entry name" value="Firefly_Luc_like"/>
    <property type="match status" value="1"/>
</dbReference>
<accession>A0A182M8S1</accession>
<comment type="cofactor">
    <cofactor evidence="1">
        <name>Mg(2+)</name>
        <dbReference type="ChEBI" id="CHEBI:18420"/>
    </cofactor>
</comment>
<keyword evidence="11" id="KW-0455">Luminescence</keyword>
<evidence type="ECO:0000313" key="16">
    <source>
        <dbReference type="EnsemblMetazoa" id="ACUA012274-PA"/>
    </source>
</evidence>
<evidence type="ECO:0000313" key="17">
    <source>
        <dbReference type="Proteomes" id="UP000075883"/>
    </source>
</evidence>
<evidence type="ECO:0000256" key="4">
    <source>
        <dbReference type="ARBA" id="ARBA00012532"/>
    </source>
</evidence>
<dbReference type="GO" id="GO:0005777">
    <property type="term" value="C:peroxisome"/>
    <property type="evidence" value="ECO:0007669"/>
    <property type="project" value="UniProtKB-SubCell"/>
</dbReference>
<evidence type="ECO:0000256" key="6">
    <source>
        <dbReference type="ARBA" id="ARBA00022840"/>
    </source>
</evidence>
<dbReference type="PANTHER" id="PTHR24096:SF423">
    <property type="entry name" value="GM05240P"/>
    <property type="match status" value="1"/>
</dbReference>
<dbReference type="GO" id="GO:0008218">
    <property type="term" value="P:bioluminescence"/>
    <property type="evidence" value="ECO:0007669"/>
    <property type="project" value="UniProtKB-KW"/>
</dbReference>
<feature type="domain" description="AMP-dependent synthetase/ligase" evidence="14">
    <location>
        <begin position="36"/>
        <end position="398"/>
    </location>
</feature>
<evidence type="ECO:0000256" key="1">
    <source>
        <dbReference type="ARBA" id="ARBA00001946"/>
    </source>
</evidence>
<dbReference type="Proteomes" id="UP000075883">
    <property type="component" value="Unassembled WGS sequence"/>
</dbReference>
<keyword evidence="6" id="KW-0067">ATP-binding</keyword>
<evidence type="ECO:0000256" key="10">
    <source>
        <dbReference type="ARBA" id="ARBA00023140"/>
    </source>
</evidence>
<protein>
    <recommendedName>
        <fullName evidence="5">Luciferin 4-monooxygenase</fullName>
        <ecNumber evidence="4">1.13.12.7</ecNumber>
    </recommendedName>
</protein>
<keyword evidence="10" id="KW-0576">Peroxisome</keyword>
<dbReference type="Gene3D" id="3.30.300.30">
    <property type="match status" value="1"/>
</dbReference>
<keyword evidence="12" id="KW-0599">Photoprotein</keyword>
<evidence type="ECO:0000256" key="2">
    <source>
        <dbReference type="ARBA" id="ARBA00004275"/>
    </source>
</evidence>
<dbReference type="InterPro" id="IPR042099">
    <property type="entry name" value="ANL_N_sf"/>
</dbReference>
<dbReference type="AlphaFoldDB" id="A0A182M8S1"/>
<reference evidence="16" key="2">
    <citation type="submission" date="2020-05" db="UniProtKB">
        <authorList>
            <consortium name="EnsemblMetazoa"/>
        </authorList>
    </citation>
    <scope>IDENTIFICATION</scope>
    <source>
        <strain evidence="16">A-37</strain>
    </source>
</reference>
<dbReference type="InterPro" id="IPR025110">
    <property type="entry name" value="AMP-bd_C"/>
</dbReference>
<evidence type="ECO:0000256" key="7">
    <source>
        <dbReference type="ARBA" id="ARBA00022842"/>
    </source>
</evidence>
<feature type="domain" description="AMP-binding enzyme C-terminal" evidence="15">
    <location>
        <begin position="446"/>
        <end position="520"/>
    </location>
</feature>
<dbReference type="STRING" id="139723.A0A182M8S1"/>
<dbReference type="EMBL" id="AXCM01004086">
    <property type="status" value="NOT_ANNOTATED_CDS"/>
    <property type="molecule type" value="Genomic_DNA"/>
</dbReference>
<evidence type="ECO:0000256" key="13">
    <source>
        <dbReference type="ARBA" id="ARBA00048497"/>
    </source>
</evidence>
<dbReference type="SUPFAM" id="SSF56801">
    <property type="entry name" value="Acetyl-CoA synthetase-like"/>
    <property type="match status" value="1"/>
</dbReference>
<comment type="catalytic activity">
    <reaction evidence="13">
        <text>firefly D-luciferin + ATP + O2 = firefly oxyluciferin + hnu + AMP + CO2 + diphosphate</text>
        <dbReference type="Rhea" id="RHEA:10732"/>
        <dbReference type="ChEBI" id="CHEBI:15379"/>
        <dbReference type="ChEBI" id="CHEBI:16526"/>
        <dbReference type="ChEBI" id="CHEBI:16792"/>
        <dbReference type="ChEBI" id="CHEBI:30212"/>
        <dbReference type="ChEBI" id="CHEBI:30616"/>
        <dbReference type="ChEBI" id="CHEBI:33019"/>
        <dbReference type="ChEBI" id="CHEBI:58038"/>
        <dbReference type="ChEBI" id="CHEBI:456215"/>
        <dbReference type="EC" id="1.13.12.7"/>
    </reaction>
</comment>
<evidence type="ECO:0000259" key="14">
    <source>
        <dbReference type="Pfam" id="PF00501"/>
    </source>
</evidence>
<comment type="subcellular location">
    <subcellularLocation>
        <location evidence="2">Peroxisome</location>
    </subcellularLocation>
</comment>
<comment type="similarity">
    <text evidence="3">Belongs to the ATP-dependent AMP-binding enzyme family.</text>
</comment>
<keyword evidence="17" id="KW-1185">Reference proteome</keyword>
<reference evidence="17" key="1">
    <citation type="submission" date="2013-09" db="EMBL/GenBank/DDBJ databases">
        <title>The Genome Sequence of Anopheles culicifacies species A.</title>
        <authorList>
            <consortium name="The Broad Institute Genomics Platform"/>
            <person name="Neafsey D.E."/>
            <person name="Besansky N."/>
            <person name="Howell P."/>
            <person name="Walton C."/>
            <person name="Young S.K."/>
            <person name="Zeng Q."/>
            <person name="Gargeya S."/>
            <person name="Fitzgerald M."/>
            <person name="Haas B."/>
            <person name="Abouelleil A."/>
            <person name="Allen A.W."/>
            <person name="Alvarado L."/>
            <person name="Arachchi H.M."/>
            <person name="Berlin A.M."/>
            <person name="Chapman S.B."/>
            <person name="Gainer-Dewar J."/>
            <person name="Goldberg J."/>
            <person name="Griggs A."/>
            <person name="Gujja S."/>
            <person name="Hansen M."/>
            <person name="Howarth C."/>
            <person name="Imamovic A."/>
            <person name="Ireland A."/>
            <person name="Larimer J."/>
            <person name="McCowan C."/>
            <person name="Murphy C."/>
            <person name="Pearson M."/>
            <person name="Poon T.W."/>
            <person name="Priest M."/>
            <person name="Roberts A."/>
            <person name="Saif S."/>
            <person name="Shea T."/>
            <person name="Sisk P."/>
            <person name="Sykes S."/>
            <person name="Wortman J."/>
            <person name="Nusbaum C."/>
            <person name="Birren B."/>
        </authorList>
    </citation>
    <scope>NUCLEOTIDE SEQUENCE [LARGE SCALE GENOMIC DNA]</scope>
    <source>
        <strain evidence="17">A-37</strain>
    </source>
</reference>
<dbReference type="InterPro" id="IPR020845">
    <property type="entry name" value="AMP-binding_CS"/>
</dbReference>
<evidence type="ECO:0000256" key="3">
    <source>
        <dbReference type="ARBA" id="ARBA00006432"/>
    </source>
</evidence>
<dbReference type="GO" id="GO:0004497">
    <property type="term" value="F:monooxygenase activity"/>
    <property type="evidence" value="ECO:0007669"/>
    <property type="project" value="UniProtKB-KW"/>
</dbReference>
<dbReference type="Gene3D" id="3.40.50.12780">
    <property type="entry name" value="N-terminal domain of ligase-like"/>
    <property type="match status" value="1"/>
</dbReference>
<keyword evidence="9" id="KW-0503">Monooxygenase</keyword>
<evidence type="ECO:0000256" key="12">
    <source>
        <dbReference type="ARBA" id="ARBA00023262"/>
    </source>
</evidence>
<evidence type="ECO:0000256" key="9">
    <source>
        <dbReference type="ARBA" id="ARBA00023033"/>
    </source>
</evidence>
<name>A0A182M8S1_9DIPT</name>
<dbReference type="EC" id="1.13.12.7" evidence="4"/>
<keyword evidence="7" id="KW-0460">Magnesium</keyword>
<dbReference type="FunFam" id="3.30.300.30:FF:000007">
    <property type="entry name" value="4-coumarate--CoA ligase 2"/>
    <property type="match status" value="1"/>
</dbReference>
<organism evidence="16 17">
    <name type="scientific">Anopheles culicifacies</name>
    <dbReference type="NCBI Taxonomy" id="139723"/>
    <lineage>
        <taxon>Eukaryota</taxon>
        <taxon>Metazoa</taxon>
        <taxon>Ecdysozoa</taxon>
        <taxon>Arthropoda</taxon>
        <taxon>Hexapoda</taxon>
        <taxon>Insecta</taxon>
        <taxon>Pterygota</taxon>
        <taxon>Neoptera</taxon>
        <taxon>Endopterygota</taxon>
        <taxon>Diptera</taxon>
        <taxon>Nematocera</taxon>
        <taxon>Culicoidea</taxon>
        <taxon>Culicidae</taxon>
        <taxon>Anophelinae</taxon>
        <taxon>Anopheles</taxon>
        <taxon>culicifacies species complex</taxon>
    </lineage>
</organism>
<dbReference type="InterPro" id="IPR000873">
    <property type="entry name" value="AMP-dep_synth/lig_dom"/>
</dbReference>
<evidence type="ECO:0000259" key="15">
    <source>
        <dbReference type="Pfam" id="PF13193"/>
    </source>
</evidence>
<dbReference type="VEuPathDB" id="VectorBase:ACUA012274"/>
<keyword evidence="6" id="KW-0547">Nucleotide-binding</keyword>
<evidence type="ECO:0000256" key="11">
    <source>
        <dbReference type="ARBA" id="ARBA00023223"/>
    </source>
</evidence>
<dbReference type="PROSITE" id="PS00455">
    <property type="entry name" value="AMP_BINDING"/>
    <property type="match status" value="1"/>
</dbReference>
<dbReference type="Pfam" id="PF00501">
    <property type="entry name" value="AMP-binding"/>
    <property type="match status" value="1"/>
</dbReference>
<dbReference type="GO" id="GO:0016405">
    <property type="term" value="F:CoA-ligase activity"/>
    <property type="evidence" value="ECO:0007669"/>
    <property type="project" value="TreeGrafter"/>
</dbReference>
<proteinExistence type="inferred from homology"/>
<dbReference type="EMBL" id="AXCM01004085">
    <property type="status" value="NOT_ANNOTATED_CDS"/>
    <property type="molecule type" value="Genomic_DNA"/>
</dbReference>
<evidence type="ECO:0000256" key="8">
    <source>
        <dbReference type="ARBA" id="ARBA00023002"/>
    </source>
</evidence>
<sequence length="549" mass="59859">MVQPSADDTFIVHGAPAPEDLTLGARSLGELFLKVLRKTPNAVALVDGVTGREYTYAEVLKCSCLLAGYLKDHNIKRGDVVAIVAENRSEYPITIIALLLVGASVALFNPSYTARELVHALNVAGPKMIFFSSLARSALLQASRSVKQSFNVISYDALERGTTYGQCLQRSSTRYTTDSFQPDPVDIADEVAIIVMSSGTTGLPKGVLITHRNVMATMANVRGALEKGLPLHCSLDVLPWFHVAGGLSMVSWLGANLTVVYLPRFDPHTYLRCIERYRPSFLNMVPPIVVFLAKHPAVAEYDLSSVQTIACGAAPLSREVEALISARLPNIRIRQGYGMSETTQAITFYDGDTLKPGSIGKVRAGQSGKVVDPDTGRALGPDQHGELCFKGTLIMKGYIGGERVIDADGWLHTGDIGYYDADGDFFIVDRLKELIKYKAFQVAPAELEALLLSHPGVKDCAVVGKTDERVGELPTAFVVRAEGTSVTETQLMQYVEARVSNEKRLRGGVTFVEEIPKTASVHSTRRKNMYYVGFLARCKKLCQTGYEVV</sequence>
<evidence type="ECO:0000256" key="5">
    <source>
        <dbReference type="ARBA" id="ARBA00019043"/>
    </source>
</evidence>
<dbReference type="GO" id="GO:0005524">
    <property type="term" value="F:ATP binding"/>
    <property type="evidence" value="ECO:0007669"/>
    <property type="project" value="UniProtKB-KW"/>
</dbReference>
<keyword evidence="8" id="KW-0560">Oxidoreductase</keyword>
<dbReference type="EnsemblMetazoa" id="ACUA012274-RA">
    <property type="protein sequence ID" value="ACUA012274-PA"/>
    <property type="gene ID" value="ACUA012274"/>
</dbReference>